<evidence type="ECO:0000256" key="10">
    <source>
        <dbReference type="ARBA" id="ARBA00057735"/>
    </source>
</evidence>
<evidence type="ECO:0000256" key="1">
    <source>
        <dbReference type="ARBA" id="ARBA00009776"/>
    </source>
</evidence>
<accession>A0A917AS72</accession>
<dbReference type="GO" id="GO:0006227">
    <property type="term" value="P:dUDP biosynthetic process"/>
    <property type="evidence" value="ECO:0007669"/>
    <property type="project" value="TreeGrafter"/>
</dbReference>
<dbReference type="FunFam" id="3.40.50.300:FF:000225">
    <property type="entry name" value="Thymidylate kinase"/>
    <property type="match status" value="1"/>
</dbReference>
<evidence type="ECO:0000256" key="2">
    <source>
        <dbReference type="ARBA" id="ARBA00012980"/>
    </source>
</evidence>
<evidence type="ECO:0000256" key="7">
    <source>
        <dbReference type="ARBA" id="ARBA00022777"/>
    </source>
</evidence>
<dbReference type="GO" id="GO:0004798">
    <property type="term" value="F:dTMP kinase activity"/>
    <property type="evidence" value="ECO:0007669"/>
    <property type="project" value="UniProtKB-UniRule"/>
</dbReference>
<keyword evidence="8 11" id="KW-0067">ATP-binding</keyword>
<dbReference type="InterPro" id="IPR018095">
    <property type="entry name" value="Thymidylate_kin_CS"/>
</dbReference>
<evidence type="ECO:0000256" key="11">
    <source>
        <dbReference type="HAMAP-Rule" id="MF_00165"/>
    </source>
</evidence>
<dbReference type="HAMAP" id="MF_00165">
    <property type="entry name" value="Thymidylate_kinase"/>
    <property type="match status" value="1"/>
</dbReference>
<keyword evidence="7 11" id="KW-0418">Kinase</keyword>
<dbReference type="NCBIfam" id="TIGR00041">
    <property type="entry name" value="DTMP_kinase"/>
    <property type="match status" value="1"/>
</dbReference>
<comment type="function">
    <text evidence="10 11">Phosphorylation of dTMP to form dTDP in both de novo and salvage pathways of dTTP synthesis.</text>
</comment>
<comment type="caution">
    <text evidence="13">The sequence shown here is derived from an EMBL/GenBank/DDBJ whole genome shotgun (WGS) entry which is preliminary data.</text>
</comment>
<dbReference type="Pfam" id="PF02223">
    <property type="entry name" value="Thymidylate_kin"/>
    <property type="match status" value="1"/>
</dbReference>
<dbReference type="PANTHER" id="PTHR10344:SF4">
    <property type="entry name" value="UMP-CMP KINASE 2, MITOCHONDRIAL"/>
    <property type="match status" value="1"/>
</dbReference>
<evidence type="ECO:0000313" key="13">
    <source>
        <dbReference type="EMBL" id="GGE70617.1"/>
    </source>
</evidence>
<evidence type="ECO:0000313" key="14">
    <source>
        <dbReference type="Proteomes" id="UP000633136"/>
    </source>
</evidence>
<keyword evidence="14" id="KW-1185">Reference proteome</keyword>
<dbReference type="InterPro" id="IPR018094">
    <property type="entry name" value="Thymidylate_kinase"/>
</dbReference>
<dbReference type="Proteomes" id="UP000633136">
    <property type="component" value="Unassembled WGS sequence"/>
</dbReference>
<dbReference type="GO" id="GO:0006233">
    <property type="term" value="P:dTDP biosynthetic process"/>
    <property type="evidence" value="ECO:0007669"/>
    <property type="project" value="InterPro"/>
</dbReference>
<dbReference type="InterPro" id="IPR027417">
    <property type="entry name" value="P-loop_NTPase"/>
</dbReference>
<feature type="binding site" evidence="11">
    <location>
        <begin position="14"/>
        <end position="21"/>
    </location>
    <ligand>
        <name>ATP</name>
        <dbReference type="ChEBI" id="CHEBI:30616"/>
    </ligand>
</feature>
<dbReference type="InterPro" id="IPR039430">
    <property type="entry name" value="Thymidylate_kin-like_dom"/>
</dbReference>
<keyword evidence="6 11" id="KW-0547">Nucleotide-binding</keyword>
<name>A0A917AS72_9MICC</name>
<keyword evidence="4 11" id="KW-0808">Transferase</keyword>
<evidence type="ECO:0000256" key="9">
    <source>
        <dbReference type="ARBA" id="ARBA00048743"/>
    </source>
</evidence>
<dbReference type="CDD" id="cd01672">
    <property type="entry name" value="TMPK"/>
    <property type="match status" value="1"/>
</dbReference>
<evidence type="ECO:0000256" key="5">
    <source>
        <dbReference type="ARBA" id="ARBA00022727"/>
    </source>
</evidence>
<sequence length="213" mass="23204">MNERTRGRFLAVEGGDGAGKTTQIDLLEAWLTEQGLACDRTREPGGTPVGEKIRSLLLEHGQGEIDPRTEALLFAASRAAHVVQRIEPALRAGTWVLTDRYVDSSVAYQGLGRELGAEAVAQVNDWAIGGLQPDLTIVLDLDPAVARERMAARGDGRADRMESAGEEFHARLRTAFLDRAAAESHRYLVVDAAQDPQTVQAQIRARTEELLHG</sequence>
<dbReference type="EMBL" id="BMIS01000007">
    <property type="protein sequence ID" value="GGE70617.1"/>
    <property type="molecule type" value="Genomic_DNA"/>
</dbReference>
<comment type="catalytic activity">
    <reaction evidence="9 11">
        <text>dTMP + ATP = dTDP + ADP</text>
        <dbReference type="Rhea" id="RHEA:13517"/>
        <dbReference type="ChEBI" id="CHEBI:30616"/>
        <dbReference type="ChEBI" id="CHEBI:58369"/>
        <dbReference type="ChEBI" id="CHEBI:63528"/>
        <dbReference type="ChEBI" id="CHEBI:456216"/>
        <dbReference type="EC" id="2.7.4.9"/>
    </reaction>
</comment>
<gene>
    <name evidence="11" type="primary">tmk</name>
    <name evidence="13" type="ORF">GCM10011401_17280</name>
</gene>
<reference evidence="13" key="1">
    <citation type="journal article" date="2014" name="Int. J. Syst. Evol. Microbiol.">
        <title>Complete genome sequence of Corynebacterium casei LMG S-19264T (=DSM 44701T), isolated from a smear-ripened cheese.</title>
        <authorList>
            <consortium name="US DOE Joint Genome Institute (JGI-PGF)"/>
            <person name="Walter F."/>
            <person name="Albersmeier A."/>
            <person name="Kalinowski J."/>
            <person name="Ruckert C."/>
        </authorList>
    </citation>
    <scope>NUCLEOTIDE SEQUENCE</scope>
    <source>
        <strain evidence="13">CGMCC 1.15388</strain>
    </source>
</reference>
<organism evidence="13 14">
    <name type="scientific">Nesterenkonia cremea</name>
    <dbReference type="NCBI Taxonomy" id="1882340"/>
    <lineage>
        <taxon>Bacteria</taxon>
        <taxon>Bacillati</taxon>
        <taxon>Actinomycetota</taxon>
        <taxon>Actinomycetes</taxon>
        <taxon>Micrococcales</taxon>
        <taxon>Micrococcaceae</taxon>
        <taxon>Nesterenkonia</taxon>
    </lineage>
</organism>
<dbReference type="GO" id="GO:0006235">
    <property type="term" value="P:dTTP biosynthetic process"/>
    <property type="evidence" value="ECO:0007669"/>
    <property type="project" value="UniProtKB-UniRule"/>
</dbReference>
<proteinExistence type="inferred from homology"/>
<protein>
    <recommendedName>
        <fullName evidence="3 11">Thymidylate kinase</fullName>
        <ecNumber evidence="2 11">2.7.4.9</ecNumber>
    </recommendedName>
    <alternativeName>
        <fullName evidence="11">dTMP kinase</fullName>
    </alternativeName>
</protein>
<dbReference type="GO" id="GO:0005829">
    <property type="term" value="C:cytosol"/>
    <property type="evidence" value="ECO:0007669"/>
    <property type="project" value="TreeGrafter"/>
</dbReference>
<dbReference type="PROSITE" id="PS01331">
    <property type="entry name" value="THYMIDYLATE_KINASE"/>
    <property type="match status" value="1"/>
</dbReference>
<dbReference type="GO" id="GO:0005524">
    <property type="term" value="F:ATP binding"/>
    <property type="evidence" value="ECO:0007669"/>
    <property type="project" value="UniProtKB-UniRule"/>
</dbReference>
<keyword evidence="5 11" id="KW-0545">Nucleotide biosynthesis</keyword>
<dbReference type="SUPFAM" id="SSF52540">
    <property type="entry name" value="P-loop containing nucleoside triphosphate hydrolases"/>
    <property type="match status" value="1"/>
</dbReference>
<evidence type="ECO:0000256" key="4">
    <source>
        <dbReference type="ARBA" id="ARBA00022679"/>
    </source>
</evidence>
<evidence type="ECO:0000259" key="12">
    <source>
        <dbReference type="Pfam" id="PF02223"/>
    </source>
</evidence>
<evidence type="ECO:0000256" key="6">
    <source>
        <dbReference type="ARBA" id="ARBA00022741"/>
    </source>
</evidence>
<dbReference type="AlphaFoldDB" id="A0A917AS72"/>
<dbReference type="Gene3D" id="3.40.50.300">
    <property type="entry name" value="P-loop containing nucleotide triphosphate hydrolases"/>
    <property type="match status" value="1"/>
</dbReference>
<comment type="similarity">
    <text evidence="1 11">Belongs to the thymidylate kinase family.</text>
</comment>
<feature type="domain" description="Thymidylate kinase-like" evidence="12">
    <location>
        <begin position="12"/>
        <end position="203"/>
    </location>
</feature>
<evidence type="ECO:0000256" key="8">
    <source>
        <dbReference type="ARBA" id="ARBA00022840"/>
    </source>
</evidence>
<dbReference type="RefSeq" id="WP_188684746.1">
    <property type="nucleotide sequence ID" value="NZ_BMIS01000007.1"/>
</dbReference>
<dbReference type="PANTHER" id="PTHR10344">
    <property type="entry name" value="THYMIDYLATE KINASE"/>
    <property type="match status" value="1"/>
</dbReference>
<dbReference type="EC" id="2.7.4.9" evidence="2 11"/>
<evidence type="ECO:0000256" key="3">
    <source>
        <dbReference type="ARBA" id="ARBA00017144"/>
    </source>
</evidence>
<reference evidence="13" key="2">
    <citation type="submission" date="2020-09" db="EMBL/GenBank/DDBJ databases">
        <authorList>
            <person name="Sun Q."/>
            <person name="Zhou Y."/>
        </authorList>
    </citation>
    <scope>NUCLEOTIDE SEQUENCE</scope>
    <source>
        <strain evidence="13">CGMCC 1.15388</strain>
    </source>
</reference>